<accession>A0A397T710</accession>
<dbReference type="STRING" id="658196.A0A397T710"/>
<gene>
    <name evidence="2" type="ORF">C1645_736683</name>
</gene>
<keyword evidence="3" id="KW-1185">Reference proteome</keyword>
<evidence type="ECO:0000313" key="3">
    <source>
        <dbReference type="Proteomes" id="UP000265703"/>
    </source>
</evidence>
<dbReference type="AlphaFoldDB" id="A0A397T710"/>
<dbReference type="EMBL" id="QKYT01000137">
    <property type="protein sequence ID" value="RIA92017.1"/>
    <property type="molecule type" value="Genomic_DNA"/>
</dbReference>
<reference evidence="2 3" key="1">
    <citation type="submission" date="2018-06" db="EMBL/GenBank/DDBJ databases">
        <title>Comparative genomics reveals the genomic features of Rhizophagus irregularis, R. cerebriforme, R. diaphanum and Gigaspora rosea, and their symbiotic lifestyle signature.</title>
        <authorList>
            <person name="Morin E."/>
            <person name="San Clemente H."/>
            <person name="Chen E.C.H."/>
            <person name="De La Providencia I."/>
            <person name="Hainaut M."/>
            <person name="Kuo A."/>
            <person name="Kohler A."/>
            <person name="Murat C."/>
            <person name="Tang N."/>
            <person name="Roy S."/>
            <person name="Loubradou J."/>
            <person name="Henrissat B."/>
            <person name="Grigoriev I.V."/>
            <person name="Corradi N."/>
            <person name="Roux C."/>
            <person name="Martin F.M."/>
        </authorList>
    </citation>
    <scope>NUCLEOTIDE SEQUENCE [LARGE SCALE GENOMIC DNA]</scope>
    <source>
        <strain evidence="2 3">DAOM 227022</strain>
    </source>
</reference>
<organism evidence="2 3">
    <name type="scientific">Glomus cerebriforme</name>
    <dbReference type="NCBI Taxonomy" id="658196"/>
    <lineage>
        <taxon>Eukaryota</taxon>
        <taxon>Fungi</taxon>
        <taxon>Fungi incertae sedis</taxon>
        <taxon>Mucoromycota</taxon>
        <taxon>Glomeromycotina</taxon>
        <taxon>Glomeromycetes</taxon>
        <taxon>Glomerales</taxon>
        <taxon>Glomeraceae</taxon>
        <taxon>Glomus</taxon>
    </lineage>
</organism>
<protein>
    <submittedName>
        <fullName evidence="2">Uncharacterized protein</fullName>
    </submittedName>
</protein>
<feature type="compositionally biased region" description="Low complexity" evidence="1">
    <location>
        <begin position="21"/>
        <end position="42"/>
    </location>
</feature>
<feature type="region of interest" description="Disordered" evidence="1">
    <location>
        <begin position="21"/>
        <end position="49"/>
    </location>
</feature>
<evidence type="ECO:0000313" key="2">
    <source>
        <dbReference type="EMBL" id="RIA92017.1"/>
    </source>
</evidence>
<comment type="caution">
    <text evidence="2">The sequence shown here is derived from an EMBL/GenBank/DDBJ whole genome shotgun (WGS) entry which is preliminary data.</text>
</comment>
<evidence type="ECO:0000256" key="1">
    <source>
        <dbReference type="SAM" id="MobiDB-lite"/>
    </source>
</evidence>
<sequence length="281" mass="32190">MPYTEKQISWRRTCLETSENIQENEISSSENDSSSNQNQSAENEPRGADEYTLNVGRGIANLLRWSLIWYFDDLTLELVKLHVVENGSEDENKSDQDIYFKDAINDFYNMSNIKEEQLSKSQSKQVSLLKLPVSNFSTSSISPSDRNTRLYIRWTLEGTPRSSYLTSMFSPRGTRIPRSTFSGIFMYRFDPKSGLVLEHHVKHIIPAPSRRAVLYHGFGGFGGLLWRIRSSMRQQKNDWGIGLGMVGAKTHEPENNKLNSVKLKTSKDKNEFNDHRDVVGL</sequence>
<name>A0A397T710_9GLOM</name>
<proteinExistence type="predicted"/>
<dbReference type="Proteomes" id="UP000265703">
    <property type="component" value="Unassembled WGS sequence"/>
</dbReference>
<dbReference type="OrthoDB" id="1099063at2759"/>